<organism evidence="4 5">
    <name type="scientific">Bionectria ochroleuca</name>
    <name type="common">Gliocladium roseum</name>
    <dbReference type="NCBI Taxonomy" id="29856"/>
    <lineage>
        <taxon>Eukaryota</taxon>
        <taxon>Fungi</taxon>
        <taxon>Dikarya</taxon>
        <taxon>Ascomycota</taxon>
        <taxon>Pezizomycotina</taxon>
        <taxon>Sordariomycetes</taxon>
        <taxon>Hypocreomycetidae</taxon>
        <taxon>Hypocreales</taxon>
        <taxon>Bionectriaceae</taxon>
        <taxon>Clonostachys</taxon>
    </lineage>
</organism>
<dbReference type="Pfam" id="PF13181">
    <property type="entry name" value="TPR_8"/>
    <property type="match status" value="1"/>
</dbReference>
<dbReference type="SMART" id="SM00220">
    <property type="entry name" value="S_TKc"/>
    <property type="match status" value="1"/>
</dbReference>
<protein>
    <recommendedName>
        <fullName evidence="3">Protein kinase domain-containing protein</fullName>
    </recommendedName>
</protein>
<dbReference type="InterPro" id="IPR052758">
    <property type="entry name" value="SRC_co-chaperone"/>
</dbReference>
<evidence type="ECO:0000256" key="1">
    <source>
        <dbReference type="PROSITE-ProRule" id="PRU00339"/>
    </source>
</evidence>
<dbReference type="InterPro" id="IPR011009">
    <property type="entry name" value="Kinase-like_dom_sf"/>
</dbReference>
<feature type="repeat" description="TPR" evidence="1">
    <location>
        <begin position="455"/>
        <end position="488"/>
    </location>
</feature>
<dbReference type="CDD" id="cd14014">
    <property type="entry name" value="STKc_PknB_like"/>
    <property type="match status" value="1"/>
</dbReference>
<dbReference type="PANTHER" id="PTHR44200">
    <property type="entry name" value="DNAJ HOMOLOG SUBFAMILY C MEMBER 7"/>
    <property type="match status" value="1"/>
</dbReference>
<dbReference type="Pfam" id="PF13424">
    <property type="entry name" value="TPR_12"/>
    <property type="match status" value="1"/>
</dbReference>
<dbReference type="Pfam" id="PF00069">
    <property type="entry name" value="Pkinase"/>
    <property type="match status" value="1"/>
</dbReference>
<dbReference type="Pfam" id="PF14559">
    <property type="entry name" value="TPR_19"/>
    <property type="match status" value="1"/>
</dbReference>
<dbReference type="InterPro" id="IPR019734">
    <property type="entry name" value="TPR_rpt"/>
</dbReference>
<keyword evidence="1" id="KW-0802">TPR repeat</keyword>
<dbReference type="InterPro" id="IPR011990">
    <property type="entry name" value="TPR-like_helical_dom_sf"/>
</dbReference>
<dbReference type="Proteomes" id="UP000766486">
    <property type="component" value="Unassembled WGS sequence"/>
</dbReference>
<dbReference type="Gene3D" id="1.25.40.10">
    <property type="entry name" value="Tetratricopeptide repeat domain"/>
    <property type="match status" value="4"/>
</dbReference>
<feature type="compositionally biased region" description="Basic and acidic residues" evidence="2">
    <location>
        <begin position="359"/>
        <end position="369"/>
    </location>
</feature>
<feature type="domain" description="Protein kinase" evidence="3">
    <location>
        <begin position="46"/>
        <end position="322"/>
    </location>
</feature>
<dbReference type="Gene3D" id="1.10.510.10">
    <property type="entry name" value="Transferase(Phosphotransferase) domain 1"/>
    <property type="match status" value="1"/>
</dbReference>
<dbReference type="SUPFAM" id="SSF56112">
    <property type="entry name" value="Protein kinase-like (PK-like)"/>
    <property type="match status" value="1"/>
</dbReference>
<dbReference type="SUPFAM" id="SSF48452">
    <property type="entry name" value="TPR-like"/>
    <property type="match status" value="4"/>
</dbReference>
<gene>
    <name evidence="4" type="ORF">CLO192961_LOCUS337035</name>
</gene>
<feature type="compositionally biased region" description="Polar residues" evidence="2">
    <location>
        <begin position="429"/>
        <end position="445"/>
    </location>
</feature>
<dbReference type="InterPro" id="IPR008271">
    <property type="entry name" value="Ser/Thr_kinase_AS"/>
</dbReference>
<feature type="region of interest" description="Disordered" evidence="2">
    <location>
        <begin position="429"/>
        <end position="448"/>
    </location>
</feature>
<sequence>MSDPDISVASLQELVRGSQLPTTFESNGQLIIHARSTRRRAAQEKWIVRKRLGSGVQAFIDLQERVTAGSGSPQLRAVKNLKIPDGGRERSRELYQRELEAIAKFSQAKYSDHFVTSFGWFLSSQFIHIAMEYCELGDLDKYMSNPSKCPNRRLPESEVHEISSQILEALDVMHRESFCHRDLKLANILIMSTTPSWWVKLADFGLTKRNEATMPETTAIRGTPNYMPPELLGCNGNGNKADQYAVDMWCLGQCVYRLFTGTPIFANPHHLFQYSYGHESFPDLPLRKYDASANLINYIKRLVAVDPSDRLSSANALYHPWITSGYSGNDPHHTAFSQNYYAQESTSGEASAAWPDESSYVRESSRETRPYASGYSSGPSVEEPSASWPADGTAKTAFRVEITEPDQEVPRTWTESDMTSTWDAGETVQTNLSNDGQEPSASVTDGPTPYRVETADSYKVAGNKFFKEGNYDRAIEEYSIAIRLIPSSSTYLGNRAAAYMLNGQLHEALADCRGALYLAPDNRKLLLRLVRIHTLLGEAQEAVRTLERVKNPKPTEKEAMKAKAMFHDYQLALGLLGQIPIKAENMQLVISAMNRAKQLQAPSARTPWEWVVMLATAHLNLYAYELDTEKRAASLEEAKSQIDWLRSFEKDHGDALFLYARLLYSQGQDEEAIQMFESATRSTSYCHGAQCNTCKDGVKWFNTVRELSQLKEQGNSAFKKHDWNAAKNLYNRALVVDKANKLTNAKLYQNRARCYIKLGSYQAAIEDCTKAINLDATYVKAQATKATATELSGNLRGAWKEWKLVQKLSPEDSQAIKKIRSLEKQLAEPQRSVLEEIKAKDGDLSTSLCSQELYHEAAEVQKELFEVELKRAGTKKDQRVLNTMHTIYHTLSTADRVQEALPICREVLELQEELFGLANANTLLTLRNLGFIMMTLRHYADAAPIWKKALSVSSIIHGSMEESTVECKHYLAMVLTEESRYEEALLYLQAVLEWKKTFQGEEDMRTVGLLHEVGDLLNRLGRASEAEPLLRDAVRLRKRHLGTSHEDTQSSVEALSLALTKLGLFE</sequence>
<accession>A0ABY6UNN2</accession>
<dbReference type="EMBL" id="CABFNS010000852">
    <property type="protein sequence ID" value="VUC32935.1"/>
    <property type="molecule type" value="Genomic_DNA"/>
</dbReference>
<evidence type="ECO:0000256" key="2">
    <source>
        <dbReference type="SAM" id="MobiDB-lite"/>
    </source>
</evidence>
<dbReference type="PROSITE" id="PS50005">
    <property type="entry name" value="TPR"/>
    <property type="match status" value="2"/>
</dbReference>
<comment type="caution">
    <text evidence="4">The sequence shown here is derived from an EMBL/GenBank/DDBJ whole genome shotgun (WGS) entry which is preliminary data.</text>
</comment>
<keyword evidence="5" id="KW-1185">Reference proteome</keyword>
<evidence type="ECO:0000313" key="5">
    <source>
        <dbReference type="Proteomes" id="UP000766486"/>
    </source>
</evidence>
<dbReference type="PANTHER" id="PTHR44200:SF1">
    <property type="entry name" value="DNAJ HOMOLOG SUBFAMILY C MEMBER 7"/>
    <property type="match status" value="1"/>
</dbReference>
<evidence type="ECO:0000313" key="4">
    <source>
        <dbReference type="EMBL" id="VUC32935.1"/>
    </source>
</evidence>
<dbReference type="Pfam" id="PF13432">
    <property type="entry name" value="TPR_16"/>
    <property type="match status" value="1"/>
</dbReference>
<dbReference type="InterPro" id="IPR000719">
    <property type="entry name" value="Prot_kinase_dom"/>
</dbReference>
<name>A0ABY6UNN2_BIOOC</name>
<reference evidence="4 5" key="1">
    <citation type="submission" date="2019-06" db="EMBL/GenBank/DDBJ databases">
        <authorList>
            <person name="Broberg M."/>
        </authorList>
    </citation>
    <scope>NUCLEOTIDE SEQUENCE [LARGE SCALE GENOMIC DNA]</scope>
</reference>
<dbReference type="SMART" id="SM00028">
    <property type="entry name" value="TPR"/>
    <property type="match status" value="8"/>
</dbReference>
<feature type="region of interest" description="Disordered" evidence="2">
    <location>
        <begin position="351"/>
        <end position="391"/>
    </location>
</feature>
<dbReference type="PROSITE" id="PS00108">
    <property type="entry name" value="PROTEIN_KINASE_ST"/>
    <property type="match status" value="1"/>
</dbReference>
<dbReference type="PROSITE" id="PS50011">
    <property type="entry name" value="PROTEIN_KINASE_DOM"/>
    <property type="match status" value="1"/>
</dbReference>
<proteinExistence type="predicted"/>
<feature type="repeat" description="TPR" evidence="1">
    <location>
        <begin position="745"/>
        <end position="778"/>
    </location>
</feature>
<evidence type="ECO:0000259" key="3">
    <source>
        <dbReference type="PROSITE" id="PS50011"/>
    </source>
</evidence>